<sequence>MQHSASEPDMRPPRWKHQPQRRLLGKRDALRQMCPCLCTWHWPDRKARVTQKSWSSPQATGERKAPSWGPGPCPYVLAHLAAWMLFAGRMQRELVPAGPAFPVQHKFLRSGKPAEPKEAARVSYDQGLAGGGEGGQNQGSPESECHFPIYQTGHVGTFFSPSLICSMRSGHHNRHLVEMIYTHSICRESLLSKCGAGFWGPGTRFGRRGGQGHVGYSQ</sequence>
<dbReference type="Proteomes" id="UP000558488">
    <property type="component" value="Unassembled WGS sequence"/>
</dbReference>
<proteinExistence type="predicted"/>
<gene>
    <name evidence="2" type="ORF">mPipKuh1_008713</name>
</gene>
<feature type="region of interest" description="Disordered" evidence="1">
    <location>
        <begin position="1"/>
        <end position="22"/>
    </location>
</feature>
<accession>A0A7J7UTU4</accession>
<name>A0A7J7UTU4_PIPKU</name>
<evidence type="ECO:0000313" key="2">
    <source>
        <dbReference type="EMBL" id="KAF6316202.1"/>
    </source>
</evidence>
<feature type="region of interest" description="Disordered" evidence="1">
    <location>
        <begin position="112"/>
        <end position="146"/>
    </location>
</feature>
<protein>
    <submittedName>
        <fullName evidence="2">Uncharacterized protein</fullName>
    </submittedName>
</protein>
<feature type="compositionally biased region" description="Polar residues" evidence="1">
    <location>
        <begin position="50"/>
        <end position="59"/>
    </location>
</feature>
<evidence type="ECO:0000313" key="3">
    <source>
        <dbReference type="Proteomes" id="UP000558488"/>
    </source>
</evidence>
<comment type="caution">
    <text evidence="2">The sequence shown here is derived from an EMBL/GenBank/DDBJ whole genome shotgun (WGS) entry which is preliminary data.</text>
</comment>
<keyword evidence="3" id="KW-1185">Reference proteome</keyword>
<feature type="compositionally biased region" description="Basic and acidic residues" evidence="1">
    <location>
        <begin position="1"/>
        <end position="12"/>
    </location>
</feature>
<feature type="region of interest" description="Disordered" evidence="1">
    <location>
        <begin position="49"/>
        <end position="68"/>
    </location>
</feature>
<organism evidence="2 3">
    <name type="scientific">Pipistrellus kuhlii</name>
    <name type="common">Kuhl's pipistrelle</name>
    <dbReference type="NCBI Taxonomy" id="59472"/>
    <lineage>
        <taxon>Eukaryota</taxon>
        <taxon>Metazoa</taxon>
        <taxon>Chordata</taxon>
        <taxon>Craniata</taxon>
        <taxon>Vertebrata</taxon>
        <taxon>Euteleostomi</taxon>
        <taxon>Mammalia</taxon>
        <taxon>Eutheria</taxon>
        <taxon>Laurasiatheria</taxon>
        <taxon>Chiroptera</taxon>
        <taxon>Yangochiroptera</taxon>
        <taxon>Vespertilionidae</taxon>
        <taxon>Pipistrellus</taxon>
    </lineage>
</organism>
<reference evidence="2 3" key="1">
    <citation type="journal article" date="2020" name="Nature">
        <title>Six reference-quality genomes reveal evolution of bat adaptations.</title>
        <authorList>
            <person name="Jebb D."/>
            <person name="Huang Z."/>
            <person name="Pippel M."/>
            <person name="Hughes G.M."/>
            <person name="Lavrichenko K."/>
            <person name="Devanna P."/>
            <person name="Winkler S."/>
            <person name="Jermiin L.S."/>
            <person name="Skirmuntt E.C."/>
            <person name="Katzourakis A."/>
            <person name="Burkitt-Gray L."/>
            <person name="Ray D.A."/>
            <person name="Sullivan K.A.M."/>
            <person name="Roscito J.G."/>
            <person name="Kirilenko B.M."/>
            <person name="Davalos L.M."/>
            <person name="Corthals A.P."/>
            <person name="Power M.L."/>
            <person name="Jones G."/>
            <person name="Ransome R.D."/>
            <person name="Dechmann D.K.N."/>
            <person name="Locatelli A.G."/>
            <person name="Puechmaille S.J."/>
            <person name="Fedrigo O."/>
            <person name="Jarvis E.D."/>
            <person name="Hiller M."/>
            <person name="Vernes S.C."/>
            <person name="Myers E.W."/>
            <person name="Teeling E.C."/>
        </authorList>
    </citation>
    <scope>NUCLEOTIDE SEQUENCE [LARGE SCALE GENOMIC DNA]</scope>
    <source>
        <strain evidence="2">MPipKuh1</strain>
        <tissue evidence="2">Flight muscle</tissue>
    </source>
</reference>
<feature type="compositionally biased region" description="Gly residues" evidence="1">
    <location>
        <begin position="128"/>
        <end position="137"/>
    </location>
</feature>
<dbReference type="EMBL" id="JACAGB010000018">
    <property type="protein sequence ID" value="KAF6316202.1"/>
    <property type="molecule type" value="Genomic_DNA"/>
</dbReference>
<evidence type="ECO:0000256" key="1">
    <source>
        <dbReference type="SAM" id="MobiDB-lite"/>
    </source>
</evidence>
<feature type="compositionally biased region" description="Basic residues" evidence="1">
    <location>
        <begin position="13"/>
        <end position="22"/>
    </location>
</feature>
<dbReference type="AlphaFoldDB" id="A0A7J7UTU4"/>